<evidence type="ECO:0000313" key="2">
    <source>
        <dbReference type="EMBL" id="KAL2723596.1"/>
    </source>
</evidence>
<dbReference type="Proteomes" id="UP001607303">
    <property type="component" value="Unassembled WGS sequence"/>
</dbReference>
<gene>
    <name evidence="2" type="ORF">V1477_019447</name>
</gene>
<feature type="transmembrane region" description="Helical" evidence="1">
    <location>
        <begin position="96"/>
        <end position="116"/>
    </location>
</feature>
<dbReference type="AlphaFoldDB" id="A0ABD2ASM9"/>
<comment type="caution">
    <text evidence="2">The sequence shown here is derived from an EMBL/GenBank/DDBJ whole genome shotgun (WGS) entry which is preliminary data.</text>
</comment>
<keyword evidence="1" id="KW-1133">Transmembrane helix</keyword>
<evidence type="ECO:0000256" key="1">
    <source>
        <dbReference type="SAM" id="Phobius"/>
    </source>
</evidence>
<dbReference type="EMBL" id="JAYRBN010000114">
    <property type="protein sequence ID" value="KAL2723596.1"/>
    <property type="molecule type" value="Genomic_DNA"/>
</dbReference>
<keyword evidence="1" id="KW-0812">Transmembrane</keyword>
<feature type="non-terminal residue" evidence="2">
    <location>
        <position position="1"/>
    </location>
</feature>
<protein>
    <submittedName>
        <fullName evidence="2">Uncharacterized protein</fullName>
    </submittedName>
</protein>
<organism evidence="2 3">
    <name type="scientific">Vespula maculifrons</name>
    <name type="common">Eastern yellow jacket</name>
    <name type="synonym">Wasp</name>
    <dbReference type="NCBI Taxonomy" id="7453"/>
    <lineage>
        <taxon>Eukaryota</taxon>
        <taxon>Metazoa</taxon>
        <taxon>Ecdysozoa</taxon>
        <taxon>Arthropoda</taxon>
        <taxon>Hexapoda</taxon>
        <taxon>Insecta</taxon>
        <taxon>Pterygota</taxon>
        <taxon>Neoptera</taxon>
        <taxon>Endopterygota</taxon>
        <taxon>Hymenoptera</taxon>
        <taxon>Apocrita</taxon>
        <taxon>Aculeata</taxon>
        <taxon>Vespoidea</taxon>
        <taxon>Vespidae</taxon>
        <taxon>Vespinae</taxon>
        <taxon>Vespula</taxon>
    </lineage>
</organism>
<name>A0ABD2ASM9_VESMC</name>
<reference evidence="2 3" key="1">
    <citation type="journal article" date="2024" name="Ann. Entomol. Soc. Am.">
        <title>Genomic analyses of the southern and eastern yellowjacket wasps (Hymenoptera: Vespidae) reveal evolutionary signatures of social life.</title>
        <authorList>
            <person name="Catto M.A."/>
            <person name="Caine P.B."/>
            <person name="Orr S.E."/>
            <person name="Hunt B.G."/>
            <person name="Goodisman M.A.D."/>
        </authorList>
    </citation>
    <scope>NUCLEOTIDE SEQUENCE [LARGE SCALE GENOMIC DNA]</scope>
    <source>
        <strain evidence="2">232</strain>
        <tissue evidence="2">Head and thorax</tissue>
    </source>
</reference>
<sequence>VRATDYTVLSTKPISRTRKVDAKFAKKETVSISRKVRLRRMGNVFTHSSEGNKITARNDLYHFYYHFLHVDEDKKLTIKTTNLVHNKPTVRNFKKFYWILLIDTCMAAELKITFVLRMNF</sequence>
<keyword evidence="3" id="KW-1185">Reference proteome</keyword>
<keyword evidence="1" id="KW-0472">Membrane</keyword>
<proteinExistence type="predicted"/>
<accession>A0ABD2ASM9</accession>
<evidence type="ECO:0000313" key="3">
    <source>
        <dbReference type="Proteomes" id="UP001607303"/>
    </source>
</evidence>